<dbReference type="InterPro" id="IPR002686">
    <property type="entry name" value="Transposase_17"/>
</dbReference>
<evidence type="ECO:0000313" key="3">
    <source>
        <dbReference type="Proteomes" id="UP000585050"/>
    </source>
</evidence>
<sequence>MDIKIIFIVYCYFLLPTSKSISSIVQKLKGKSAFIINKEDILEQEFHWGIGYFAVSVSPRFIKSTRAYINNQWSKHEKVSYEKEIKQFDHLTKRLY</sequence>
<evidence type="ECO:0000259" key="1">
    <source>
        <dbReference type="Pfam" id="PF01797"/>
    </source>
</evidence>
<reference evidence="2 3" key="1">
    <citation type="submission" date="2020-04" db="EMBL/GenBank/DDBJ databases">
        <title>Flammeovirga sp. SR4, a novel species isolated from seawater.</title>
        <authorList>
            <person name="Wang X."/>
        </authorList>
    </citation>
    <scope>NUCLEOTIDE SEQUENCE [LARGE SCALE GENOMIC DNA]</scope>
    <source>
        <strain evidence="2 3">SR4</strain>
    </source>
</reference>
<evidence type="ECO:0000313" key="2">
    <source>
        <dbReference type="EMBL" id="NLR93751.1"/>
    </source>
</evidence>
<dbReference type="EMBL" id="JABAIL010000007">
    <property type="protein sequence ID" value="NLR93751.1"/>
    <property type="molecule type" value="Genomic_DNA"/>
</dbReference>
<accession>A0A7X8XY01</accession>
<dbReference type="GO" id="GO:0006313">
    <property type="term" value="P:DNA transposition"/>
    <property type="evidence" value="ECO:0007669"/>
    <property type="project" value="InterPro"/>
</dbReference>
<keyword evidence="3" id="KW-1185">Reference proteome</keyword>
<organism evidence="2 3">
    <name type="scientific">Flammeovirga agarivorans</name>
    <dbReference type="NCBI Taxonomy" id="2726742"/>
    <lineage>
        <taxon>Bacteria</taxon>
        <taxon>Pseudomonadati</taxon>
        <taxon>Bacteroidota</taxon>
        <taxon>Cytophagia</taxon>
        <taxon>Cytophagales</taxon>
        <taxon>Flammeovirgaceae</taxon>
        <taxon>Flammeovirga</taxon>
    </lineage>
</organism>
<dbReference type="SUPFAM" id="SSF143422">
    <property type="entry name" value="Transposase IS200-like"/>
    <property type="match status" value="1"/>
</dbReference>
<comment type="caution">
    <text evidence="2">The sequence shown here is derived from an EMBL/GenBank/DDBJ whole genome shotgun (WGS) entry which is preliminary data.</text>
</comment>
<protein>
    <recommendedName>
        <fullName evidence="1">Transposase IS200-like domain-containing protein</fullName>
    </recommendedName>
</protein>
<gene>
    <name evidence="2" type="ORF">HGP29_21300</name>
</gene>
<dbReference type="Gene3D" id="3.30.70.1290">
    <property type="entry name" value="Transposase IS200-like"/>
    <property type="match status" value="1"/>
</dbReference>
<dbReference type="Pfam" id="PF01797">
    <property type="entry name" value="Y1_Tnp"/>
    <property type="match status" value="1"/>
</dbReference>
<feature type="domain" description="Transposase IS200-like" evidence="1">
    <location>
        <begin position="11"/>
        <end position="72"/>
    </location>
</feature>
<proteinExistence type="predicted"/>
<dbReference type="InterPro" id="IPR036515">
    <property type="entry name" value="Transposase_17_sf"/>
</dbReference>
<name>A0A7X8XY01_9BACT</name>
<dbReference type="Proteomes" id="UP000585050">
    <property type="component" value="Unassembled WGS sequence"/>
</dbReference>
<dbReference type="AlphaFoldDB" id="A0A7X8XY01"/>
<dbReference type="RefSeq" id="WP_168884458.1">
    <property type="nucleotide sequence ID" value="NZ_JABAIL010000007.1"/>
</dbReference>
<dbReference type="GO" id="GO:0004803">
    <property type="term" value="F:transposase activity"/>
    <property type="evidence" value="ECO:0007669"/>
    <property type="project" value="InterPro"/>
</dbReference>
<dbReference type="GO" id="GO:0003677">
    <property type="term" value="F:DNA binding"/>
    <property type="evidence" value="ECO:0007669"/>
    <property type="project" value="InterPro"/>
</dbReference>